<dbReference type="GO" id="GO:0005634">
    <property type="term" value="C:nucleus"/>
    <property type="evidence" value="ECO:0007669"/>
    <property type="project" value="TreeGrafter"/>
</dbReference>
<feature type="compositionally biased region" description="Low complexity" evidence="3">
    <location>
        <begin position="281"/>
        <end position="293"/>
    </location>
</feature>
<evidence type="ECO:0000313" key="5">
    <source>
        <dbReference type="EMBL" id="TKA25563.1"/>
    </source>
</evidence>
<evidence type="ECO:0000259" key="4">
    <source>
        <dbReference type="PROSITE" id="PS51747"/>
    </source>
</evidence>
<dbReference type="SUPFAM" id="SSF53927">
    <property type="entry name" value="Cytidine deaminase-like"/>
    <property type="match status" value="1"/>
</dbReference>
<comment type="caution">
    <text evidence="5">The sequence shown here is derived from an EMBL/GenBank/DDBJ whole genome shotgun (WGS) entry which is preliminary data.</text>
</comment>
<feature type="region of interest" description="Disordered" evidence="3">
    <location>
        <begin position="523"/>
        <end position="579"/>
    </location>
</feature>
<comment type="similarity">
    <text evidence="2">Belongs to the cytidine and deoxycytidylate deaminase family. ADAT3 subfamily.</text>
</comment>
<protein>
    <recommendedName>
        <fullName evidence="4">CMP/dCMP-type deaminase domain-containing protein</fullName>
    </recommendedName>
</protein>
<keyword evidence="6" id="KW-1185">Reference proteome</keyword>
<feature type="compositionally biased region" description="Acidic residues" evidence="3">
    <location>
        <begin position="542"/>
        <end position="566"/>
    </location>
</feature>
<accession>A0A4U0TTG9</accession>
<gene>
    <name evidence="5" type="ORF">B0A50_05424</name>
</gene>
<dbReference type="PANTHER" id="PTHR11079:SF156">
    <property type="entry name" value="INACTIVE TRNA-SPECIFIC ADENOSINE DEAMINASE-LIKE PROTEIN 3-RELATED"/>
    <property type="match status" value="1"/>
</dbReference>
<evidence type="ECO:0000256" key="1">
    <source>
        <dbReference type="ARBA" id="ARBA00022694"/>
    </source>
</evidence>
<dbReference type="OrthoDB" id="3180714at2759"/>
<feature type="compositionally biased region" description="Basic residues" evidence="3">
    <location>
        <begin position="322"/>
        <end position="336"/>
    </location>
</feature>
<feature type="region of interest" description="Disordered" evidence="3">
    <location>
        <begin position="280"/>
        <end position="348"/>
    </location>
</feature>
<dbReference type="GO" id="GO:0008033">
    <property type="term" value="P:tRNA processing"/>
    <property type="evidence" value="ECO:0007669"/>
    <property type="project" value="UniProtKB-KW"/>
</dbReference>
<evidence type="ECO:0000313" key="6">
    <source>
        <dbReference type="Proteomes" id="UP000308549"/>
    </source>
</evidence>
<dbReference type="Proteomes" id="UP000308549">
    <property type="component" value="Unassembled WGS sequence"/>
</dbReference>
<organism evidence="5 6">
    <name type="scientific">Salinomyces thailandicus</name>
    <dbReference type="NCBI Taxonomy" id="706561"/>
    <lineage>
        <taxon>Eukaryota</taxon>
        <taxon>Fungi</taxon>
        <taxon>Dikarya</taxon>
        <taxon>Ascomycota</taxon>
        <taxon>Pezizomycotina</taxon>
        <taxon>Dothideomycetes</taxon>
        <taxon>Dothideomycetidae</taxon>
        <taxon>Mycosphaerellales</taxon>
        <taxon>Teratosphaeriaceae</taxon>
        <taxon>Salinomyces</taxon>
    </lineage>
</organism>
<dbReference type="GO" id="GO:0052717">
    <property type="term" value="F:tRNA-specific adenosine-34 deaminase activity"/>
    <property type="evidence" value="ECO:0007669"/>
    <property type="project" value="TreeGrafter"/>
</dbReference>
<dbReference type="PANTHER" id="PTHR11079">
    <property type="entry name" value="CYTOSINE DEAMINASE FAMILY MEMBER"/>
    <property type="match status" value="1"/>
</dbReference>
<dbReference type="EMBL" id="NAJL01000034">
    <property type="protein sequence ID" value="TKA25563.1"/>
    <property type="molecule type" value="Genomic_DNA"/>
</dbReference>
<dbReference type="Gene3D" id="3.40.140.10">
    <property type="entry name" value="Cytidine Deaminase, domain 2"/>
    <property type="match status" value="1"/>
</dbReference>
<dbReference type="InterPro" id="IPR016193">
    <property type="entry name" value="Cytidine_deaminase-like"/>
</dbReference>
<dbReference type="AlphaFoldDB" id="A0A4U0TTG9"/>
<name>A0A4U0TTG9_9PEZI</name>
<evidence type="ECO:0000256" key="3">
    <source>
        <dbReference type="SAM" id="MobiDB-lite"/>
    </source>
</evidence>
<feature type="compositionally biased region" description="Low complexity" evidence="3">
    <location>
        <begin position="532"/>
        <end position="541"/>
    </location>
</feature>
<dbReference type="InterPro" id="IPR002125">
    <property type="entry name" value="CMP_dCMP_dom"/>
</dbReference>
<evidence type="ECO:0000256" key="2">
    <source>
        <dbReference type="ARBA" id="ARBA00038160"/>
    </source>
</evidence>
<feature type="region of interest" description="Disordered" evidence="3">
    <location>
        <begin position="1"/>
        <end position="24"/>
    </location>
</feature>
<keyword evidence="1" id="KW-0819">tRNA processing</keyword>
<feature type="domain" description="CMP/dCMP-type deaminase" evidence="4">
    <location>
        <begin position="364"/>
        <end position="471"/>
    </location>
</feature>
<proteinExistence type="inferred from homology"/>
<reference evidence="5 6" key="1">
    <citation type="submission" date="2017-03" db="EMBL/GenBank/DDBJ databases">
        <title>Genomes of endolithic fungi from Antarctica.</title>
        <authorList>
            <person name="Coleine C."/>
            <person name="Masonjones S."/>
            <person name="Stajich J.E."/>
        </authorList>
    </citation>
    <scope>NUCLEOTIDE SEQUENCE [LARGE SCALE GENOMIC DNA]</scope>
    <source>
        <strain evidence="5 6">CCFEE 6315</strain>
    </source>
</reference>
<dbReference type="GO" id="GO:0005737">
    <property type="term" value="C:cytoplasm"/>
    <property type="evidence" value="ECO:0007669"/>
    <property type="project" value="TreeGrafter"/>
</dbReference>
<sequence length="579" mass="63843">MGVRADSKTDSAAGGDRRPTKHMVHVKTKEECRLGTVTIQVWTVEMPSKHAEGVLKVIKENIEGHDAVDLQHLRRFAKPKFLPPHVLGDRDLAKELHAIPRAWETRRPAVLQHPNSRWEWATPGKVPRQENRAPTLYLMVCPSSVIGLQDLRSLLLQHPPFASGADSWAYPLVIKEVTVPRMAPTCLEQAAEWSEAYWPTFYRKTNPFGAHPSTIDKAKNELESPTEGNVSIEQVMEMADQAGLATEKAGLGIRTGCVVVERVDSKTEIIAVAGDARLRLPPSAGGSPVPSSGFDASPDDSFLAEGTEDADVPSVGSEKTASKAKRKKLRKKRNKALKAAEGTESNGCSSGNVMAHAVMRAIGMVGRKRLRVASHMISSAAAKAESNFTRVGLEHDEDARDAFFLDMPLTPLEQEYFQVNNLKPDGYLCLKLEIFLTHEPCMMCSMALVHSRVGRVIFANRMPRTGGLTAETVRNDTGPIGLGYGLCWRKELNWQFMCWEWTSAAYAMEQKARQERHTAIMQQKGRRRNVEEAATVTAAGGEIDDDADEDTDMAPDQPDMDDDDDNANAGKLSFTSVHV</sequence>
<dbReference type="PROSITE" id="PS51747">
    <property type="entry name" value="CYT_DCMP_DEAMINASES_2"/>
    <property type="match status" value="1"/>
</dbReference>